<feature type="domain" description="Leucine-binding protein" evidence="3">
    <location>
        <begin position="36"/>
        <end position="388"/>
    </location>
</feature>
<dbReference type="Pfam" id="PF13458">
    <property type="entry name" value="Peripla_BP_6"/>
    <property type="match status" value="1"/>
</dbReference>
<accession>A0A7C3Z0Y4</accession>
<dbReference type="CDD" id="cd06268">
    <property type="entry name" value="PBP1_ABC_transporter_LIVBP-like"/>
    <property type="match status" value="1"/>
</dbReference>
<evidence type="ECO:0000256" key="2">
    <source>
        <dbReference type="ARBA" id="ARBA00022729"/>
    </source>
</evidence>
<dbReference type="InterPro" id="IPR051010">
    <property type="entry name" value="BCAA_transport"/>
</dbReference>
<dbReference type="Gene3D" id="3.40.50.2300">
    <property type="match status" value="2"/>
</dbReference>
<dbReference type="SUPFAM" id="SSF53822">
    <property type="entry name" value="Periplasmic binding protein-like I"/>
    <property type="match status" value="1"/>
</dbReference>
<evidence type="ECO:0000256" key="1">
    <source>
        <dbReference type="ARBA" id="ARBA00010062"/>
    </source>
</evidence>
<name>A0A7C3Z0Y4_9BACT</name>
<evidence type="ECO:0000313" key="4">
    <source>
        <dbReference type="EMBL" id="HGF34047.1"/>
    </source>
</evidence>
<sequence>MQVRPSGKRAWIVVAVVLCLVFFFVVAALAAPPPAEVKVGLIYGLTGAASPVGPVQLDGSKLAIDEINAAGGLDWGGKKVPVKYVTKDDETKPDVAIRRFRELVDEDKVDVVVGQTFAPISAALNKEVKRHPIGYFPVNVVALKMFEKSEMAPTTFAVHGCAYSIGYAGASYIVNKLQLKKIVFFGPAYAFGQDQWRGAKDAFDKLGVKVTYLESPVGTSDFTPYMTKIMEMQPQIVMLAHWGTDAINVLKQAYETGLKNKTKIWFNWMTNVFGSGVPPEALDGVYSLMSWYYNLDGFPDQTIVKEGKAFAAKFTKAYGYPPDPYSAMAYIGTKEALRGLSLAQSHDGMAVAKAIMSHPSFESMKGKGTWREDHQPIFKYNAFVVVGKGAKERQDPKWDLVKVIGAYTGEDYLPSLKSLGY</sequence>
<comment type="similarity">
    <text evidence="1">Belongs to the leucine-binding protein family.</text>
</comment>
<dbReference type="EMBL" id="DTMF01000167">
    <property type="protein sequence ID" value="HGF34047.1"/>
    <property type="molecule type" value="Genomic_DNA"/>
</dbReference>
<keyword evidence="2" id="KW-0732">Signal</keyword>
<dbReference type="InterPro" id="IPR028082">
    <property type="entry name" value="Peripla_BP_I"/>
</dbReference>
<dbReference type="InterPro" id="IPR028081">
    <property type="entry name" value="Leu-bd"/>
</dbReference>
<evidence type="ECO:0000259" key="3">
    <source>
        <dbReference type="Pfam" id="PF13458"/>
    </source>
</evidence>
<reference evidence="4" key="1">
    <citation type="journal article" date="2020" name="mSystems">
        <title>Genome- and Community-Level Interaction Insights into Carbon Utilization and Element Cycling Functions of Hydrothermarchaeota in Hydrothermal Sediment.</title>
        <authorList>
            <person name="Zhou Z."/>
            <person name="Liu Y."/>
            <person name="Xu W."/>
            <person name="Pan J."/>
            <person name="Luo Z.H."/>
            <person name="Li M."/>
        </authorList>
    </citation>
    <scope>NUCLEOTIDE SEQUENCE [LARGE SCALE GENOMIC DNA]</scope>
    <source>
        <strain evidence="4">SpSt-897</strain>
    </source>
</reference>
<proteinExistence type="inferred from homology"/>
<dbReference type="PANTHER" id="PTHR30483:SF6">
    <property type="entry name" value="PERIPLASMIC BINDING PROTEIN OF ABC TRANSPORTER FOR NATURAL AMINO ACIDS"/>
    <property type="match status" value="1"/>
</dbReference>
<protein>
    <submittedName>
        <fullName evidence="4">ABC transporter substrate-binding protein</fullName>
    </submittedName>
</protein>
<dbReference type="AlphaFoldDB" id="A0A7C3Z0Y4"/>
<organism evidence="4">
    <name type="scientific">Desulfobacca acetoxidans</name>
    <dbReference type="NCBI Taxonomy" id="60893"/>
    <lineage>
        <taxon>Bacteria</taxon>
        <taxon>Pseudomonadati</taxon>
        <taxon>Thermodesulfobacteriota</taxon>
        <taxon>Desulfobaccia</taxon>
        <taxon>Desulfobaccales</taxon>
        <taxon>Desulfobaccaceae</taxon>
        <taxon>Desulfobacca</taxon>
    </lineage>
</organism>
<comment type="caution">
    <text evidence="4">The sequence shown here is derived from an EMBL/GenBank/DDBJ whole genome shotgun (WGS) entry which is preliminary data.</text>
</comment>
<dbReference type="PANTHER" id="PTHR30483">
    <property type="entry name" value="LEUCINE-SPECIFIC-BINDING PROTEIN"/>
    <property type="match status" value="1"/>
</dbReference>
<gene>
    <name evidence="4" type="ORF">ENW96_06610</name>
</gene>